<evidence type="ECO:0000256" key="1">
    <source>
        <dbReference type="ARBA" id="ARBA00022448"/>
    </source>
</evidence>
<evidence type="ECO:0000313" key="4">
    <source>
        <dbReference type="Proteomes" id="UP000075714"/>
    </source>
</evidence>
<dbReference type="GO" id="GO:0033539">
    <property type="term" value="P:fatty acid beta-oxidation using acyl-CoA dehydrogenase"/>
    <property type="evidence" value="ECO:0007669"/>
    <property type="project" value="TreeGrafter"/>
</dbReference>
<dbReference type="GO" id="GO:0009055">
    <property type="term" value="F:electron transfer activity"/>
    <property type="evidence" value="ECO:0007669"/>
    <property type="project" value="InterPro"/>
</dbReference>
<protein>
    <recommendedName>
        <fullName evidence="5">Electron transfer flavoprotein alpha/beta-subunit N-terminal domain-containing protein</fullName>
    </recommendedName>
</protein>
<dbReference type="PANTHER" id="PTHR21294:SF8">
    <property type="entry name" value="ELECTRON TRANSFER FLAVOPROTEIN SUBUNIT BETA"/>
    <property type="match status" value="1"/>
</dbReference>
<dbReference type="SUPFAM" id="SSF52402">
    <property type="entry name" value="Adenine nucleotide alpha hydrolases-like"/>
    <property type="match status" value="2"/>
</dbReference>
<dbReference type="PANTHER" id="PTHR21294">
    <property type="entry name" value="ELECTRON TRANSFER FLAVOPROTEIN BETA-SUBUNIT"/>
    <property type="match status" value="1"/>
</dbReference>
<dbReference type="Proteomes" id="UP000075714">
    <property type="component" value="Unassembled WGS sequence"/>
</dbReference>
<keyword evidence="1" id="KW-0813">Transport</keyword>
<dbReference type="Gene3D" id="3.40.50.620">
    <property type="entry name" value="HUPs"/>
    <property type="match status" value="2"/>
</dbReference>
<dbReference type="GO" id="GO:0005739">
    <property type="term" value="C:mitochondrion"/>
    <property type="evidence" value="ECO:0007669"/>
    <property type="project" value="TreeGrafter"/>
</dbReference>
<organism evidence="3 4">
    <name type="scientific">Gonium pectorale</name>
    <name type="common">Green alga</name>
    <dbReference type="NCBI Taxonomy" id="33097"/>
    <lineage>
        <taxon>Eukaryota</taxon>
        <taxon>Viridiplantae</taxon>
        <taxon>Chlorophyta</taxon>
        <taxon>core chlorophytes</taxon>
        <taxon>Chlorophyceae</taxon>
        <taxon>CS clade</taxon>
        <taxon>Chlamydomonadales</taxon>
        <taxon>Volvocaceae</taxon>
        <taxon>Gonium</taxon>
    </lineage>
</organism>
<dbReference type="AlphaFoldDB" id="A0A150GUR8"/>
<dbReference type="InterPro" id="IPR014729">
    <property type="entry name" value="Rossmann-like_a/b/a_fold"/>
</dbReference>
<sequence>MKVLVAVKRVIDYAVPVRVKADKSGVEALLPKMSMNPFCEIALEVLSLPLPAVITADLRLNTPRFVTLPAMMRAKKRPIEAVPADSLGLGPGELEPQLAVLRVEEPPARRAGSRVGSVGELVRRLREEARVL</sequence>
<keyword evidence="2" id="KW-0249">Electron transport</keyword>
<evidence type="ECO:0000313" key="3">
    <source>
        <dbReference type="EMBL" id="KXZ53438.1"/>
    </source>
</evidence>
<proteinExistence type="predicted"/>
<comment type="caution">
    <text evidence="3">The sequence shown here is derived from an EMBL/GenBank/DDBJ whole genome shotgun (WGS) entry which is preliminary data.</text>
</comment>
<dbReference type="InterPro" id="IPR012255">
    <property type="entry name" value="ETF_b"/>
</dbReference>
<gene>
    <name evidence="3" type="ORF">GPECTOR_7g1336</name>
</gene>
<keyword evidence="4" id="KW-1185">Reference proteome</keyword>
<reference evidence="4" key="1">
    <citation type="journal article" date="2016" name="Nat. Commun.">
        <title>The Gonium pectorale genome demonstrates co-option of cell cycle regulation during the evolution of multicellularity.</title>
        <authorList>
            <person name="Hanschen E.R."/>
            <person name="Marriage T.N."/>
            <person name="Ferris P.J."/>
            <person name="Hamaji T."/>
            <person name="Toyoda A."/>
            <person name="Fujiyama A."/>
            <person name="Neme R."/>
            <person name="Noguchi H."/>
            <person name="Minakuchi Y."/>
            <person name="Suzuki M."/>
            <person name="Kawai-Toyooka H."/>
            <person name="Smith D.R."/>
            <person name="Sparks H."/>
            <person name="Anderson J."/>
            <person name="Bakaric R."/>
            <person name="Luria V."/>
            <person name="Karger A."/>
            <person name="Kirschner M.W."/>
            <person name="Durand P.M."/>
            <person name="Michod R.E."/>
            <person name="Nozaki H."/>
            <person name="Olson B.J."/>
        </authorList>
    </citation>
    <scope>NUCLEOTIDE SEQUENCE [LARGE SCALE GENOMIC DNA]</scope>
    <source>
        <strain evidence="4">NIES-2863</strain>
    </source>
</reference>
<evidence type="ECO:0000256" key="2">
    <source>
        <dbReference type="ARBA" id="ARBA00022982"/>
    </source>
</evidence>
<name>A0A150GUR8_GONPE</name>
<evidence type="ECO:0008006" key="5">
    <source>
        <dbReference type="Google" id="ProtNLM"/>
    </source>
</evidence>
<dbReference type="EMBL" id="LSYV01000008">
    <property type="protein sequence ID" value="KXZ53438.1"/>
    <property type="molecule type" value="Genomic_DNA"/>
</dbReference>
<dbReference type="STRING" id="33097.A0A150GUR8"/>
<dbReference type="GO" id="GO:0009063">
    <property type="term" value="P:amino acid catabolic process"/>
    <property type="evidence" value="ECO:0007669"/>
    <property type="project" value="TreeGrafter"/>
</dbReference>
<dbReference type="OrthoDB" id="276685at2759"/>
<accession>A0A150GUR8</accession>